<protein>
    <recommendedName>
        <fullName evidence="9">GPI-anchored wall transfer protein</fullName>
        <ecNumber evidence="9">2.3.-.-</ecNumber>
    </recommendedName>
</protein>
<evidence type="ECO:0000256" key="6">
    <source>
        <dbReference type="ARBA" id="ARBA00022692"/>
    </source>
</evidence>
<feature type="transmembrane region" description="Helical" evidence="9">
    <location>
        <begin position="34"/>
        <end position="52"/>
    </location>
</feature>
<name>A0A0D2AK90_9EURO</name>
<evidence type="ECO:0000256" key="2">
    <source>
        <dbReference type="ARBA" id="ARBA00004477"/>
    </source>
</evidence>
<feature type="compositionally biased region" description="Low complexity" evidence="10">
    <location>
        <begin position="211"/>
        <end position="226"/>
    </location>
</feature>
<reference evidence="11 12" key="1">
    <citation type="submission" date="2015-01" db="EMBL/GenBank/DDBJ databases">
        <title>The Genome Sequence of Exophiala oligosperma CBS72588.</title>
        <authorList>
            <consortium name="The Broad Institute Genomics Platform"/>
            <person name="Cuomo C."/>
            <person name="de Hoog S."/>
            <person name="Gorbushina A."/>
            <person name="Stielow B."/>
            <person name="Teixiera M."/>
            <person name="Abouelleil A."/>
            <person name="Chapman S.B."/>
            <person name="Priest M."/>
            <person name="Young S.K."/>
            <person name="Wortman J."/>
            <person name="Nusbaum C."/>
            <person name="Birren B."/>
        </authorList>
    </citation>
    <scope>NUCLEOTIDE SEQUENCE [LARGE SCALE GENOMIC DNA]</scope>
    <source>
        <strain evidence="11 12">CBS 72588</strain>
    </source>
</reference>
<keyword evidence="9" id="KW-0012">Acyltransferase</keyword>
<dbReference type="RefSeq" id="XP_016260692.1">
    <property type="nucleotide sequence ID" value="XM_016408938.1"/>
</dbReference>
<keyword evidence="9" id="KW-0256">Endoplasmic reticulum</keyword>
<dbReference type="AlphaFoldDB" id="A0A0D2AK90"/>
<evidence type="ECO:0000256" key="8">
    <source>
        <dbReference type="ARBA" id="ARBA00023136"/>
    </source>
</evidence>
<dbReference type="GO" id="GO:0032216">
    <property type="term" value="F:glucosaminyl-phosphatidylinositol O-acyltransferase activity"/>
    <property type="evidence" value="ECO:0007669"/>
    <property type="project" value="TreeGrafter"/>
</dbReference>
<keyword evidence="5 9" id="KW-0337">GPI-anchor biosynthesis</keyword>
<feature type="transmembrane region" description="Helical" evidence="9">
    <location>
        <begin position="284"/>
        <end position="302"/>
    </location>
</feature>
<comment type="function">
    <text evidence="1">Probable acetyltransferase, which acetylates the inositol ring of phosphatidylinositol during biosynthesis of GPI-anchor.</text>
</comment>
<dbReference type="UniPathway" id="UPA00196"/>
<evidence type="ECO:0000313" key="11">
    <source>
        <dbReference type="EMBL" id="KIW40476.1"/>
    </source>
</evidence>
<keyword evidence="9" id="KW-0808">Transferase</keyword>
<evidence type="ECO:0000313" key="12">
    <source>
        <dbReference type="Proteomes" id="UP000053342"/>
    </source>
</evidence>
<feature type="region of interest" description="Disordered" evidence="10">
    <location>
        <begin position="210"/>
        <end position="235"/>
    </location>
</feature>
<dbReference type="EMBL" id="KN847338">
    <property type="protein sequence ID" value="KIW40476.1"/>
    <property type="molecule type" value="Genomic_DNA"/>
</dbReference>
<evidence type="ECO:0000256" key="10">
    <source>
        <dbReference type="SAM" id="MobiDB-lite"/>
    </source>
</evidence>
<comment type="similarity">
    <text evidence="4 9">Belongs to the PIGW family.</text>
</comment>
<dbReference type="Pfam" id="PF06423">
    <property type="entry name" value="GWT1"/>
    <property type="match status" value="1"/>
</dbReference>
<evidence type="ECO:0000256" key="5">
    <source>
        <dbReference type="ARBA" id="ARBA00022502"/>
    </source>
</evidence>
<dbReference type="PANTHER" id="PTHR20661:SF0">
    <property type="entry name" value="PHOSPHATIDYLINOSITOL-GLYCAN BIOSYNTHESIS CLASS W PROTEIN"/>
    <property type="match status" value="1"/>
</dbReference>
<comment type="function">
    <text evidence="9">A acetyltransferase, which acetylates the inositol ring of phosphatidylinositol during biosynthesis of GPI-anchor.</text>
</comment>
<dbReference type="PIRSF" id="PIRSF017321">
    <property type="entry name" value="GWT1"/>
    <property type="match status" value="1"/>
</dbReference>
<accession>A0A0D2AK90</accession>
<dbReference type="GO" id="GO:0005789">
    <property type="term" value="C:endoplasmic reticulum membrane"/>
    <property type="evidence" value="ECO:0007669"/>
    <property type="project" value="UniProtKB-SubCell"/>
</dbReference>
<dbReference type="EC" id="2.3.-.-" evidence="9"/>
<feature type="transmembrane region" description="Helical" evidence="9">
    <location>
        <begin position="104"/>
        <end position="123"/>
    </location>
</feature>
<evidence type="ECO:0000256" key="4">
    <source>
        <dbReference type="ARBA" id="ARBA00007559"/>
    </source>
</evidence>
<keyword evidence="6 9" id="KW-0812">Transmembrane</keyword>
<dbReference type="HOGENOM" id="CLU_020802_0_0_1"/>
<proteinExistence type="inferred from homology"/>
<feature type="transmembrane region" description="Helical" evidence="9">
    <location>
        <begin position="378"/>
        <end position="400"/>
    </location>
</feature>
<sequence>MLVVTCLSILAVDFPIFPRRFAKVETWGTSLMDLGVGLFVFSAGVVSARSVVKRKSGTLTTTSSSSFTSRFLVSLRHAFPLFVLGVVRLLSVKNLDYAEHVTEYGVHWNFFFTLCLLPPFVEISDTLFMGRHHAVVVPLYGYDVLAVAISFTYEIILNSHPTLLRYILISERGPGWLSKNREGVFSFVGYLAIFLAGRGTGGQVVTFNLPSSSSSSSSSSSTASTKTKSRPIPPPIETRRERLLLLRTLFIRTMIYSSLFIFTTDHHWYGGNLTVSRRLANLPYVLWVAAFNNAQLFLFGVVEHLGPDFSYSTNVDTNTTNNNDNNNSDGDSKQKVIATTGSTSRILGAFNNNGLAIFLIANLLTGLVNLTLNTLDMAPLSAMAILVSYAAVVTAVALGLDRSGIKIKL</sequence>
<evidence type="ECO:0000256" key="9">
    <source>
        <dbReference type="RuleBase" id="RU280819"/>
    </source>
</evidence>
<feature type="transmembrane region" description="Helical" evidence="9">
    <location>
        <begin position="135"/>
        <end position="156"/>
    </location>
</feature>
<dbReference type="STRING" id="215243.A0A0D2AK90"/>
<feature type="transmembrane region" description="Helical" evidence="9">
    <location>
        <begin position="187"/>
        <end position="209"/>
    </location>
</feature>
<keyword evidence="8 9" id="KW-0472">Membrane</keyword>
<dbReference type="InterPro" id="IPR009447">
    <property type="entry name" value="PIGW/GWT1"/>
</dbReference>
<dbReference type="PANTHER" id="PTHR20661">
    <property type="entry name" value="PHOSPHATIDYLINOSITOL-GLYCAN BIOSYNTHESIS CLASS W PROTEIN"/>
    <property type="match status" value="1"/>
</dbReference>
<dbReference type="OrthoDB" id="15270at2759"/>
<dbReference type="GO" id="GO:0072659">
    <property type="term" value="P:protein localization to plasma membrane"/>
    <property type="evidence" value="ECO:0007669"/>
    <property type="project" value="TreeGrafter"/>
</dbReference>
<feature type="transmembrane region" description="Helical" evidence="9">
    <location>
        <begin position="354"/>
        <end position="372"/>
    </location>
</feature>
<comment type="subcellular location">
    <subcellularLocation>
        <location evidence="2 9">Endoplasmic reticulum membrane</location>
        <topology evidence="2 9">Multi-pass membrane protein</topology>
    </subcellularLocation>
</comment>
<keyword evidence="7 9" id="KW-1133">Transmembrane helix</keyword>
<feature type="transmembrane region" description="Helical" evidence="9">
    <location>
        <begin position="244"/>
        <end position="264"/>
    </location>
</feature>
<dbReference type="VEuPathDB" id="FungiDB:PV06_07672"/>
<gene>
    <name evidence="11" type="ORF">PV06_07672</name>
</gene>
<evidence type="ECO:0000256" key="7">
    <source>
        <dbReference type="ARBA" id="ARBA00022989"/>
    </source>
</evidence>
<evidence type="ECO:0000256" key="1">
    <source>
        <dbReference type="ARBA" id="ARBA00002531"/>
    </source>
</evidence>
<dbReference type="GO" id="GO:0006506">
    <property type="term" value="P:GPI anchor biosynthetic process"/>
    <property type="evidence" value="ECO:0007669"/>
    <property type="project" value="UniProtKB-UniPathway"/>
</dbReference>
<comment type="pathway">
    <text evidence="3 9">Glycolipid biosynthesis; glycosylphosphatidylinositol-anchor biosynthesis.</text>
</comment>
<dbReference type="GeneID" id="27359746"/>
<organism evidence="11 12">
    <name type="scientific">Exophiala oligosperma</name>
    <dbReference type="NCBI Taxonomy" id="215243"/>
    <lineage>
        <taxon>Eukaryota</taxon>
        <taxon>Fungi</taxon>
        <taxon>Dikarya</taxon>
        <taxon>Ascomycota</taxon>
        <taxon>Pezizomycotina</taxon>
        <taxon>Eurotiomycetes</taxon>
        <taxon>Chaetothyriomycetidae</taxon>
        <taxon>Chaetothyriales</taxon>
        <taxon>Herpotrichiellaceae</taxon>
        <taxon>Exophiala</taxon>
    </lineage>
</organism>
<evidence type="ECO:0000256" key="3">
    <source>
        <dbReference type="ARBA" id="ARBA00004687"/>
    </source>
</evidence>
<keyword evidence="12" id="KW-1185">Reference proteome</keyword>
<feature type="transmembrane region" description="Helical" evidence="9">
    <location>
        <begin position="73"/>
        <end position="92"/>
    </location>
</feature>
<dbReference type="Proteomes" id="UP000053342">
    <property type="component" value="Unassembled WGS sequence"/>
</dbReference>